<dbReference type="STRING" id="988480.A0A075AXG4"/>
<dbReference type="PANTHER" id="PTHR46788:SF1">
    <property type="entry name" value="EF-HAND CALCIUM-BINDING DOMAIN-CONTAINING PROTEIN 5"/>
    <property type="match status" value="1"/>
</dbReference>
<gene>
    <name evidence="2" type="ORF">O9G_003915</name>
</gene>
<feature type="compositionally biased region" description="Acidic residues" evidence="1">
    <location>
        <begin position="305"/>
        <end position="324"/>
    </location>
</feature>
<proteinExistence type="predicted"/>
<dbReference type="OrthoDB" id="199400at2759"/>
<accession>A0A075AXG4</accession>
<protein>
    <submittedName>
        <fullName evidence="2">Uncharacterized protein</fullName>
    </submittedName>
</protein>
<dbReference type="Gene3D" id="1.20.920.60">
    <property type="match status" value="1"/>
</dbReference>
<organism evidence="2 3">
    <name type="scientific">Rozella allomycis (strain CSF55)</name>
    <dbReference type="NCBI Taxonomy" id="988480"/>
    <lineage>
        <taxon>Eukaryota</taxon>
        <taxon>Fungi</taxon>
        <taxon>Fungi incertae sedis</taxon>
        <taxon>Cryptomycota</taxon>
        <taxon>Cryptomycota incertae sedis</taxon>
        <taxon>Rozella</taxon>
    </lineage>
</organism>
<dbReference type="Proteomes" id="UP000030755">
    <property type="component" value="Unassembled WGS sequence"/>
</dbReference>
<dbReference type="HOGENOM" id="CLU_842369_0_0_1"/>
<reference evidence="2 3" key="1">
    <citation type="journal article" date="2013" name="Curr. Biol.">
        <title>Shared signatures of parasitism and phylogenomics unite Cryptomycota and microsporidia.</title>
        <authorList>
            <person name="James T.Y."/>
            <person name="Pelin A."/>
            <person name="Bonen L."/>
            <person name="Ahrendt S."/>
            <person name="Sain D."/>
            <person name="Corradi N."/>
            <person name="Stajich J.E."/>
        </authorList>
    </citation>
    <scope>NUCLEOTIDE SEQUENCE [LARGE SCALE GENOMIC DNA]</scope>
    <source>
        <strain evidence="2 3">CSF55</strain>
    </source>
</reference>
<dbReference type="EMBL" id="KE561063">
    <property type="protein sequence ID" value="EPZ33412.1"/>
    <property type="molecule type" value="Genomic_DNA"/>
</dbReference>
<evidence type="ECO:0000313" key="2">
    <source>
        <dbReference type="EMBL" id="EPZ33412.1"/>
    </source>
</evidence>
<dbReference type="PANTHER" id="PTHR46788">
    <property type="entry name" value="EF-HAND CALCIUM-BINDING DOMAIN-CONTAINING PROTEIN 5"/>
    <property type="match status" value="1"/>
</dbReference>
<dbReference type="AlphaFoldDB" id="A0A075AXG4"/>
<evidence type="ECO:0000313" key="3">
    <source>
        <dbReference type="Proteomes" id="UP000030755"/>
    </source>
</evidence>
<keyword evidence="3" id="KW-1185">Reference proteome</keyword>
<name>A0A075AXG4_ROZAC</name>
<evidence type="ECO:0000256" key="1">
    <source>
        <dbReference type="SAM" id="MobiDB-lite"/>
    </source>
</evidence>
<feature type="region of interest" description="Disordered" evidence="1">
    <location>
        <begin position="290"/>
        <end position="330"/>
    </location>
</feature>
<sequence length="330" mass="37673">MKWIGHMLDIGIEYYIVEKDYSYEYGQKREIIKMYHVHQDEESSTVLDPVNSESYEKLYLWQCVESKARVTDKKANGKSAIAIPIMTKNEVVAILSIRNNAVVPDSKEIIPSEQMKDFEDTLSVFNIAVDSIRRENFGQIVQANLAGEKIDDESRVGMLFPSLMLTQIRDSISNIDQSGMAEIKSYRKPPAVIHKVMKCVLYIFGKKKSQVAKWTDMIKYLNMDMLKQIVEYDPTAVQKKKRFVRVEKVLKTIPRGDIRKQGSKPTKDLFDWLIVSLELRKAAVAARKRHLETAGKSADVKLEDGPEEEGSSEESGDDEPEETQGVEKSE</sequence>